<protein>
    <submittedName>
        <fullName evidence="1">Uncharacterized protein</fullName>
    </submittedName>
</protein>
<reference evidence="1 2" key="1">
    <citation type="journal article" date="2015" name="Stand. Genomic Sci.">
        <title>Genomic Encyclopedia of Bacterial and Archaeal Type Strains, Phase III: the genomes of soil and plant-associated and newly described type strains.</title>
        <authorList>
            <person name="Whitman W.B."/>
            <person name="Woyke T."/>
            <person name="Klenk H.P."/>
            <person name="Zhou Y."/>
            <person name="Lilburn T.G."/>
            <person name="Beck B.J."/>
            <person name="De Vos P."/>
            <person name="Vandamme P."/>
            <person name="Eisen J.A."/>
            <person name="Garrity G."/>
            <person name="Hugenholtz P."/>
            <person name="Kyrpides N.C."/>
        </authorList>
    </citation>
    <scope>NUCLEOTIDE SEQUENCE [LARGE SCALE GENOMIC DNA]</scope>
    <source>
        <strain evidence="1 2">P5626</strain>
    </source>
</reference>
<gene>
    <name evidence="1" type="ORF">EV142_101773</name>
</gene>
<sequence length="184" mass="21152">MPKKLQMKTKLILLNLLVIVSLISCKNKEEEKPVEEVKANTFDVIVDLDIKKDDELILFYKDPSISFFDDKNTVYYGVKGKDEPQTITFSVPEGILPNDIRFDISSKKDQEPVKINSVTLSFEGRTFKIEQKDLSKYFTPNEFIKFDDASGTATFVKEGENYDPYFLTKPAIYPELEKVRGAKM</sequence>
<dbReference type="EMBL" id="SLWA01000001">
    <property type="protein sequence ID" value="TCN61186.1"/>
    <property type="molecule type" value="Genomic_DNA"/>
</dbReference>
<name>A0ABY2B501_9FLAO</name>
<comment type="caution">
    <text evidence="1">The sequence shown here is derived from an EMBL/GenBank/DDBJ whole genome shotgun (WGS) entry which is preliminary data.</text>
</comment>
<proteinExistence type="predicted"/>
<dbReference type="PROSITE" id="PS51257">
    <property type="entry name" value="PROKAR_LIPOPROTEIN"/>
    <property type="match status" value="1"/>
</dbReference>
<dbReference type="Proteomes" id="UP000295270">
    <property type="component" value="Unassembled WGS sequence"/>
</dbReference>
<keyword evidence="2" id="KW-1185">Reference proteome</keyword>
<evidence type="ECO:0000313" key="2">
    <source>
        <dbReference type="Proteomes" id="UP000295270"/>
    </source>
</evidence>
<organism evidence="1 2">
    <name type="scientific">Flavobacterium circumlabens</name>
    <dbReference type="NCBI Taxonomy" id="2133765"/>
    <lineage>
        <taxon>Bacteria</taxon>
        <taxon>Pseudomonadati</taxon>
        <taxon>Bacteroidota</taxon>
        <taxon>Flavobacteriia</taxon>
        <taxon>Flavobacteriales</taxon>
        <taxon>Flavobacteriaceae</taxon>
        <taxon>Flavobacterium</taxon>
    </lineage>
</organism>
<evidence type="ECO:0000313" key="1">
    <source>
        <dbReference type="EMBL" id="TCN61186.1"/>
    </source>
</evidence>
<accession>A0ABY2B501</accession>